<dbReference type="InterPro" id="IPR025962">
    <property type="entry name" value="SdpI/YhfL"/>
</dbReference>
<evidence type="ECO:0000313" key="5">
    <source>
        <dbReference type="Proteomes" id="UP001071230"/>
    </source>
</evidence>
<keyword evidence="1" id="KW-0812">Transmembrane</keyword>
<dbReference type="InterPro" id="IPR026272">
    <property type="entry name" value="SdpI"/>
</dbReference>
<protein>
    <submittedName>
        <fullName evidence="4">Predicted integral membrane protein</fullName>
    </submittedName>
</protein>
<dbReference type="GO" id="GO:0009636">
    <property type="term" value="P:response to toxic substance"/>
    <property type="evidence" value="ECO:0007669"/>
    <property type="project" value="TreeGrafter"/>
</dbReference>
<name>A0A8S0WER6_9FIRM</name>
<evidence type="ECO:0000313" key="3">
    <source>
        <dbReference type="EMBL" id="CAA7600382.1"/>
    </source>
</evidence>
<reference evidence="4" key="1">
    <citation type="submission" date="2014-11" db="EMBL/GenBank/DDBJ databases">
        <authorList>
            <person name="Hornung B.V."/>
        </authorList>
    </citation>
    <scope>NUCLEOTIDE SEQUENCE</scope>
    <source>
        <strain evidence="4">INE</strain>
    </source>
</reference>
<feature type="domain" description="DUF1648" evidence="2">
    <location>
        <begin position="23"/>
        <end position="70"/>
    </location>
</feature>
<dbReference type="AlphaFoldDB" id="A0A8S0WER6"/>
<keyword evidence="1" id="KW-1133">Transmembrane helix</keyword>
<dbReference type="Pfam" id="PF13630">
    <property type="entry name" value="SdpI"/>
    <property type="match status" value="1"/>
</dbReference>
<feature type="transmembrane region" description="Helical" evidence="1">
    <location>
        <begin position="126"/>
        <end position="146"/>
    </location>
</feature>
<evidence type="ECO:0000313" key="4">
    <source>
        <dbReference type="EMBL" id="CEJ07904.1"/>
    </source>
</evidence>
<gene>
    <name evidence="3" type="ORF">DEACI_1035</name>
    <name evidence="4" type="ORF">DEACI_2374</name>
</gene>
<evidence type="ECO:0000256" key="1">
    <source>
        <dbReference type="SAM" id="Phobius"/>
    </source>
</evidence>
<evidence type="ECO:0000259" key="2">
    <source>
        <dbReference type="Pfam" id="PF07853"/>
    </source>
</evidence>
<dbReference type="EMBL" id="LR746496">
    <property type="protein sequence ID" value="CAA7600382.1"/>
    <property type="molecule type" value="Genomic_DNA"/>
</dbReference>
<accession>A0A8S0WER6</accession>
<sequence length="228" mass="25915">MQRDPLISRHDHNDRLFQILSALIVILMFALSLWAYPKLPARVPSHWNAAGEVNGYNTPFVGAFLMPVLTLGIWLLFWLIPRIDPRKANYRLMNKVFWLINFVTVLFLGLLHTGIIFAALGLLRTGLVPAFILGGIGFLFIVLGNYMGKVKFNYFFGIRTPWTLANEEVWYKTHRAAGPAWVIGGLILLFSSFLPKQFTVPLVFAVVLVLALGSMVYSYILYQKVARR</sequence>
<reference evidence="3" key="2">
    <citation type="submission" date="2020-01" db="EMBL/GenBank/DDBJ databases">
        <authorList>
            <person name="Hornung B."/>
        </authorList>
    </citation>
    <scope>NUCLEOTIDE SEQUENCE</scope>
    <source>
        <strain evidence="3">PacBioINE</strain>
    </source>
</reference>
<dbReference type="KEGG" id="aacx:DEACI_1035"/>
<dbReference type="Proteomes" id="UP001071230">
    <property type="component" value="Unassembled WGS sequence"/>
</dbReference>
<dbReference type="PANTHER" id="PTHR37810:SF5">
    <property type="entry name" value="IMMUNITY PROTEIN SDPI"/>
    <property type="match status" value="1"/>
</dbReference>
<dbReference type="Proteomes" id="UP000836597">
    <property type="component" value="Chromosome"/>
</dbReference>
<keyword evidence="1" id="KW-0472">Membrane</keyword>
<dbReference type="EMBL" id="CDGJ01000068">
    <property type="protein sequence ID" value="CEJ07904.1"/>
    <property type="molecule type" value="Genomic_DNA"/>
</dbReference>
<dbReference type="Pfam" id="PF07853">
    <property type="entry name" value="DUF1648"/>
    <property type="match status" value="1"/>
</dbReference>
<dbReference type="PANTHER" id="PTHR37810">
    <property type="entry name" value="IMMUNITY PROTEIN SDPI"/>
    <property type="match status" value="1"/>
</dbReference>
<proteinExistence type="predicted"/>
<dbReference type="InterPro" id="IPR012867">
    <property type="entry name" value="DUF1648"/>
</dbReference>
<organism evidence="3">
    <name type="scientific">Acididesulfobacillus acetoxydans</name>
    <dbReference type="NCBI Taxonomy" id="1561005"/>
    <lineage>
        <taxon>Bacteria</taxon>
        <taxon>Bacillati</taxon>
        <taxon>Bacillota</taxon>
        <taxon>Clostridia</taxon>
        <taxon>Eubacteriales</taxon>
        <taxon>Peptococcaceae</taxon>
        <taxon>Acididesulfobacillus</taxon>
    </lineage>
</organism>
<feature type="transmembrane region" description="Helical" evidence="1">
    <location>
        <begin position="176"/>
        <end position="194"/>
    </location>
</feature>
<dbReference type="RefSeq" id="WP_240984066.1">
    <property type="nucleotide sequence ID" value="NZ_CDGJ01000068.1"/>
</dbReference>
<feature type="transmembrane region" description="Helical" evidence="1">
    <location>
        <begin position="96"/>
        <end position="120"/>
    </location>
</feature>
<dbReference type="PIRSF" id="PIRSF038959">
    <property type="entry name" value="SdpI"/>
    <property type="match status" value="1"/>
</dbReference>
<feature type="transmembrane region" description="Helical" evidence="1">
    <location>
        <begin position="56"/>
        <end position="80"/>
    </location>
</feature>
<keyword evidence="5" id="KW-1185">Reference proteome</keyword>
<feature type="transmembrane region" description="Helical" evidence="1">
    <location>
        <begin position="200"/>
        <end position="222"/>
    </location>
</feature>
<feature type="transmembrane region" description="Helical" evidence="1">
    <location>
        <begin position="16"/>
        <end position="36"/>
    </location>
</feature>